<gene>
    <name evidence="2" type="primary">RIF</name>
    <name evidence="2" type="ORF">PRCDC_0023400</name>
</gene>
<evidence type="ECO:0000256" key="1">
    <source>
        <dbReference type="SAM" id="Phobius"/>
    </source>
</evidence>
<dbReference type="NCBIfam" id="TIGR01477">
    <property type="entry name" value="RIFIN"/>
    <property type="match status" value="1"/>
</dbReference>
<reference evidence="2" key="2">
    <citation type="submission" date="2014-05" db="EMBL/GenBank/DDBJ databases">
        <title>The genome sequences of chimpanzee malaria parasites reveal the path to human adaptation.</title>
        <authorList>
            <person name="Otto T.D."/>
            <person name="Rayner J.C."/>
            <person name="Boehme U."/>
            <person name="Pain A."/>
            <person name="Spottiswoode N."/>
            <person name="Sanders M."/>
            <person name="Quail M."/>
            <person name="Ollomo B."/>
            <person name="Renaud F."/>
            <person name="Thomas A.W."/>
            <person name="Prugnolle F."/>
            <person name="Conway D.J."/>
            <person name="Newbold C."/>
            <person name="Berriman M."/>
        </authorList>
    </citation>
    <scope>NUCLEOTIDE SEQUENCE [LARGE SCALE GENOMIC DNA]</scope>
    <source>
        <strain evidence="2">CDC</strain>
    </source>
</reference>
<evidence type="ECO:0000313" key="2">
    <source>
        <dbReference type="EMBL" id="CDO61597.1"/>
    </source>
</evidence>
<evidence type="ECO:0000313" key="3">
    <source>
        <dbReference type="Proteomes" id="UP000027581"/>
    </source>
</evidence>
<dbReference type="EMBL" id="HG810445">
    <property type="protein sequence ID" value="CDO61597.1"/>
    <property type="molecule type" value="Genomic_DNA"/>
</dbReference>
<keyword evidence="1" id="KW-0812">Transmembrane</keyword>
<feature type="transmembrane region" description="Helical" evidence="1">
    <location>
        <begin position="327"/>
        <end position="349"/>
    </location>
</feature>
<dbReference type="Proteomes" id="UP000027581">
    <property type="component" value="Unassembled WGS sequence"/>
</dbReference>
<dbReference type="AlphaFoldDB" id="A0A060RM09"/>
<name>A0A060RM09_PLARE</name>
<dbReference type="VEuPathDB" id="PlasmoDB:PRCDC_0023400"/>
<protein>
    <submittedName>
        <fullName evidence="2">Rifin</fullName>
    </submittedName>
</protein>
<keyword evidence="3" id="KW-1185">Reference proteome</keyword>
<reference evidence="2" key="1">
    <citation type="submission" date="2014-01" db="EMBL/GenBank/DDBJ databases">
        <authorList>
            <person name="Aslett M."/>
        </authorList>
    </citation>
    <scope>NUCLEOTIDE SEQUENCE</scope>
    <source>
        <strain evidence="2">CDC</strain>
    </source>
</reference>
<keyword evidence="1" id="KW-0472">Membrane</keyword>
<dbReference type="Pfam" id="PF02009">
    <property type="entry name" value="RIFIN"/>
    <property type="match status" value="1"/>
</dbReference>
<organism evidence="2 3">
    <name type="scientific">Plasmodium reichenowi</name>
    <dbReference type="NCBI Taxonomy" id="5854"/>
    <lineage>
        <taxon>Eukaryota</taxon>
        <taxon>Sar</taxon>
        <taxon>Alveolata</taxon>
        <taxon>Apicomplexa</taxon>
        <taxon>Aconoidasida</taxon>
        <taxon>Haemosporida</taxon>
        <taxon>Plasmodiidae</taxon>
        <taxon>Plasmodium</taxon>
        <taxon>Plasmodium (Laverania)</taxon>
    </lineage>
</organism>
<dbReference type="VEuPathDB" id="PlasmoDB:PRG01_0908400"/>
<dbReference type="InterPro" id="IPR006373">
    <property type="entry name" value="VSA_Rifin"/>
</dbReference>
<keyword evidence="1" id="KW-1133">Transmembrane helix</keyword>
<accession>A0A060RM09</accession>
<sequence length="369" mass="41148">MKVHYINALLFALPLNILENNQRNHKSILQHIRSTRLLCECDIYEPANYDSDPQMKSVMENFNKQTQKRFEEYDERMKTTRQKCKEQCDKEIKKIILKDKLEKQMTEQLTTLETKIDTNDIPTCIFEKSLADKVQKNCLKSGYGLGTVAPTVGLFGSVSIGAWKNAALDVGIKTALNAAAANISAAAEAAGIQAGKDVVIDSLKVLKIDKLVSGICEQISSAEHYNHVTTFTQTIINQRQAICGAGKKILGEDACNDIAYNLGTMLRNGNPNLPDNLAVPKVLKGIVAKAKTTADFKTAEVTLSKTTEFKETYMAAVDTTYASYQTAIIASIVAIVVIVLIMIIIYLVLRYRRKKKMKKKLQYIKLLEE</sequence>
<proteinExistence type="predicted"/>
<dbReference type="PhylomeDB" id="A0A060RM09"/>